<accession>A0ABT0GK92</accession>
<dbReference type="RefSeq" id="WP_248209634.1">
    <property type="nucleotide sequence ID" value="NZ_JALNMH010000009.1"/>
</dbReference>
<feature type="domain" description="Histidine kinase" evidence="14">
    <location>
        <begin position="238"/>
        <end position="446"/>
    </location>
</feature>
<evidence type="ECO:0000256" key="6">
    <source>
        <dbReference type="ARBA" id="ARBA00022692"/>
    </source>
</evidence>
<dbReference type="Pfam" id="PF02518">
    <property type="entry name" value="HATPase_c"/>
    <property type="match status" value="1"/>
</dbReference>
<evidence type="ECO:0000256" key="3">
    <source>
        <dbReference type="ARBA" id="ARBA00012438"/>
    </source>
</evidence>
<dbReference type="PRINTS" id="PR00344">
    <property type="entry name" value="BCTRLSENSOR"/>
</dbReference>
<feature type="transmembrane region" description="Helical" evidence="13">
    <location>
        <begin position="159"/>
        <end position="178"/>
    </location>
</feature>
<dbReference type="SUPFAM" id="SSF55874">
    <property type="entry name" value="ATPase domain of HSP90 chaperone/DNA topoisomerase II/histidine kinase"/>
    <property type="match status" value="1"/>
</dbReference>
<dbReference type="InterPro" id="IPR004358">
    <property type="entry name" value="Sig_transdc_His_kin-like_C"/>
</dbReference>
<keyword evidence="7" id="KW-0547">Nucleotide-binding</keyword>
<evidence type="ECO:0000256" key="7">
    <source>
        <dbReference type="ARBA" id="ARBA00022741"/>
    </source>
</evidence>
<evidence type="ECO:0000313" key="16">
    <source>
        <dbReference type="EMBL" id="MCK7594435.1"/>
    </source>
</evidence>
<keyword evidence="9 16" id="KW-0067">ATP-binding</keyword>
<dbReference type="SUPFAM" id="SSF47384">
    <property type="entry name" value="Homodimeric domain of signal transducing histidine kinase"/>
    <property type="match status" value="1"/>
</dbReference>
<comment type="subcellular location">
    <subcellularLocation>
        <location evidence="2">Membrane</location>
    </subcellularLocation>
</comment>
<evidence type="ECO:0000256" key="8">
    <source>
        <dbReference type="ARBA" id="ARBA00022777"/>
    </source>
</evidence>
<dbReference type="Gene3D" id="1.10.287.130">
    <property type="match status" value="1"/>
</dbReference>
<sequence length="446" mass="49092">MVAAGLGLLAFLGLTGYALDQAFADTALSSQRERLQTYLQAYIARSEVTRANRILVDDEPPEPRFAQPGDSGLYAGVRGEGFGWESPSAMGRELPFDLDLDRGEVRFDGPLPSSVGPIYRLGMGVNWEVGADQSIDFTFFVAESANTVERQIAVFRRTLWAYLGGAGVLLLILQIVMLRWSLRPLRRVVADLGRVERGETDRLEDAYPRELAVLTDNLNGFIESEREHLKRYRNTLGDLAHSLKTPLAVLRSRLESGEDTAPLREDVGQQVQRMDEIVAYQLSRAATSGHQRFAAPIEITGHAEELVRGLEKVYASKGAYCEFELDPQARFHGETGDLLELMGNLVENAFKWAKQRVLLTTRALPGTAGRRPGLLLAVDDDGPGIPEEKIASLLQRGVRGDERVQGHGIGLAIVLDIVKAYRGQLTVTRSEELGGSRFEVVIPPAG</sequence>
<comment type="caution">
    <text evidence="16">The sequence shown here is derived from an EMBL/GenBank/DDBJ whole genome shotgun (WGS) entry which is preliminary data.</text>
</comment>
<dbReference type="PANTHER" id="PTHR45436">
    <property type="entry name" value="SENSOR HISTIDINE KINASE YKOH"/>
    <property type="match status" value="1"/>
</dbReference>
<dbReference type="InterPro" id="IPR005467">
    <property type="entry name" value="His_kinase_dom"/>
</dbReference>
<keyword evidence="4" id="KW-0597">Phosphoprotein</keyword>
<dbReference type="InterPro" id="IPR036097">
    <property type="entry name" value="HisK_dim/P_sf"/>
</dbReference>
<evidence type="ECO:0000256" key="5">
    <source>
        <dbReference type="ARBA" id="ARBA00022679"/>
    </source>
</evidence>
<evidence type="ECO:0000259" key="15">
    <source>
        <dbReference type="PROSITE" id="PS50885"/>
    </source>
</evidence>
<keyword evidence="10 13" id="KW-1133">Transmembrane helix</keyword>
<dbReference type="CDD" id="cd16954">
    <property type="entry name" value="HATPase_PhoQ-like"/>
    <property type="match status" value="1"/>
</dbReference>
<keyword evidence="12 13" id="KW-0472">Membrane</keyword>
<dbReference type="SMART" id="SM00387">
    <property type="entry name" value="HATPase_c"/>
    <property type="match status" value="1"/>
</dbReference>
<keyword evidence="11" id="KW-0902">Two-component regulatory system</keyword>
<dbReference type="PROSITE" id="PS50885">
    <property type="entry name" value="HAMP"/>
    <property type="match status" value="1"/>
</dbReference>
<keyword evidence="6 13" id="KW-0812">Transmembrane</keyword>
<dbReference type="PROSITE" id="PS50109">
    <property type="entry name" value="HIS_KIN"/>
    <property type="match status" value="1"/>
</dbReference>
<comment type="catalytic activity">
    <reaction evidence="1">
        <text>ATP + protein L-histidine = ADP + protein N-phospho-L-histidine.</text>
        <dbReference type="EC" id="2.7.13.3"/>
    </reaction>
</comment>
<feature type="domain" description="HAMP" evidence="15">
    <location>
        <begin position="179"/>
        <end position="230"/>
    </location>
</feature>
<evidence type="ECO:0000313" key="17">
    <source>
        <dbReference type="Proteomes" id="UP001431449"/>
    </source>
</evidence>
<evidence type="ECO:0000256" key="4">
    <source>
        <dbReference type="ARBA" id="ARBA00022553"/>
    </source>
</evidence>
<proteinExistence type="predicted"/>
<evidence type="ECO:0000256" key="11">
    <source>
        <dbReference type="ARBA" id="ARBA00023012"/>
    </source>
</evidence>
<dbReference type="InterPro" id="IPR003661">
    <property type="entry name" value="HisK_dim/P_dom"/>
</dbReference>
<dbReference type="InterPro" id="IPR003660">
    <property type="entry name" value="HAMP_dom"/>
</dbReference>
<evidence type="ECO:0000256" key="12">
    <source>
        <dbReference type="ARBA" id="ARBA00023136"/>
    </source>
</evidence>
<name>A0ABT0GK92_9GAMM</name>
<dbReference type="InterPro" id="IPR058619">
    <property type="entry name" value="PhoQ/CarS-like_HATPase"/>
</dbReference>
<evidence type="ECO:0000256" key="13">
    <source>
        <dbReference type="SAM" id="Phobius"/>
    </source>
</evidence>
<reference evidence="16" key="1">
    <citation type="submission" date="2022-04" db="EMBL/GenBank/DDBJ databases">
        <title>Lysobacter sp. CAU 1642 isolated from sea sand.</title>
        <authorList>
            <person name="Kim W."/>
        </authorList>
    </citation>
    <scope>NUCLEOTIDE SEQUENCE</scope>
    <source>
        <strain evidence="16">CAU 1642</strain>
    </source>
</reference>
<evidence type="ECO:0000256" key="10">
    <source>
        <dbReference type="ARBA" id="ARBA00022989"/>
    </source>
</evidence>
<evidence type="ECO:0000259" key="14">
    <source>
        <dbReference type="PROSITE" id="PS50109"/>
    </source>
</evidence>
<dbReference type="EMBL" id="JALNMH010000009">
    <property type="protein sequence ID" value="MCK7594435.1"/>
    <property type="molecule type" value="Genomic_DNA"/>
</dbReference>
<keyword evidence="8" id="KW-0418">Kinase</keyword>
<dbReference type="EC" id="2.7.13.3" evidence="3"/>
<evidence type="ECO:0000256" key="1">
    <source>
        <dbReference type="ARBA" id="ARBA00000085"/>
    </source>
</evidence>
<dbReference type="GO" id="GO:0005524">
    <property type="term" value="F:ATP binding"/>
    <property type="evidence" value="ECO:0007669"/>
    <property type="project" value="UniProtKB-KW"/>
</dbReference>
<organism evidence="16 17">
    <name type="scientific">Pseudomarimonas salicorniae</name>
    <dbReference type="NCBI Taxonomy" id="2933270"/>
    <lineage>
        <taxon>Bacteria</taxon>
        <taxon>Pseudomonadati</taxon>
        <taxon>Pseudomonadota</taxon>
        <taxon>Gammaproteobacteria</taxon>
        <taxon>Lysobacterales</taxon>
        <taxon>Lysobacteraceae</taxon>
        <taxon>Pseudomarimonas</taxon>
    </lineage>
</organism>
<dbReference type="CDD" id="cd00082">
    <property type="entry name" value="HisKA"/>
    <property type="match status" value="1"/>
</dbReference>
<dbReference type="InterPro" id="IPR003594">
    <property type="entry name" value="HATPase_dom"/>
</dbReference>
<evidence type="ECO:0000256" key="9">
    <source>
        <dbReference type="ARBA" id="ARBA00022840"/>
    </source>
</evidence>
<dbReference type="Gene3D" id="3.30.565.10">
    <property type="entry name" value="Histidine kinase-like ATPase, C-terminal domain"/>
    <property type="match status" value="1"/>
</dbReference>
<dbReference type="InterPro" id="IPR050428">
    <property type="entry name" value="TCS_sensor_his_kinase"/>
</dbReference>
<protein>
    <recommendedName>
        <fullName evidence="3">histidine kinase</fullName>
        <ecNumber evidence="3">2.7.13.3</ecNumber>
    </recommendedName>
</protein>
<keyword evidence="17" id="KW-1185">Reference proteome</keyword>
<gene>
    <name evidence="16" type="ORF">M0G41_12230</name>
</gene>
<keyword evidence="5" id="KW-0808">Transferase</keyword>
<dbReference type="Proteomes" id="UP001431449">
    <property type="component" value="Unassembled WGS sequence"/>
</dbReference>
<evidence type="ECO:0000256" key="2">
    <source>
        <dbReference type="ARBA" id="ARBA00004370"/>
    </source>
</evidence>
<dbReference type="InterPro" id="IPR036890">
    <property type="entry name" value="HATPase_C_sf"/>
</dbReference>
<dbReference type="PANTHER" id="PTHR45436:SF4">
    <property type="entry name" value="SENSOR PROTEIN PHOQ"/>
    <property type="match status" value="1"/>
</dbReference>